<dbReference type="Proteomes" id="UP000823598">
    <property type="component" value="Unassembled WGS sequence"/>
</dbReference>
<feature type="domain" description="Nitroreductase" evidence="6">
    <location>
        <begin position="9"/>
        <end position="161"/>
    </location>
</feature>
<organism evidence="7 8">
    <name type="scientific">Candidatus Limisoma faecipullorum</name>
    <dbReference type="NCBI Taxonomy" id="2840854"/>
    <lineage>
        <taxon>Bacteria</taxon>
        <taxon>Pseudomonadati</taxon>
        <taxon>Bacteroidota</taxon>
        <taxon>Bacteroidia</taxon>
        <taxon>Bacteroidales</taxon>
        <taxon>Candidatus Limisoma</taxon>
    </lineage>
</organism>
<keyword evidence="2 5" id="KW-0285">Flavoprotein</keyword>
<evidence type="ECO:0000313" key="7">
    <source>
        <dbReference type="EMBL" id="MBO8476341.1"/>
    </source>
</evidence>
<dbReference type="PIRSF" id="PIRSF005426">
    <property type="entry name" value="Frp"/>
    <property type="match status" value="1"/>
</dbReference>
<dbReference type="SUPFAM" id="SSF55469">
    <property type="entry name" value="FMN-dependent nitroreductase-like"/>
    <property type="match status" value="1"/>
</dbReference>
<evidence type="ECO:0000256" key="1">
    <source>
        <dbReference type="ARBA" id="ARBA00008366"/>
    </source>
</evidence>
<dbReference type="Pfam" id="PF00881">
    <property type="entry name" value="Nitroreductase"/>
    <property type="match status" value="1"/>
</dbReference>
<dbReference type="AlphaFoldDB" id="A0A9D9NK03"/>
<protein>
    <submittedName>
        <fullName evidence="7">Nitroreductase family protein</fullName>
    </submittedName>
</protein>
<proteinExistence type="inferred from homology"/>
<reference evidence="7" key="2">
    <citation type="journal article" date="2021" name="PeerJ">
        <title>Extensive microbial diversity within the chicken gut microbiome revealed by metagenomics and culture.</title>
        <authorList>
            <person name="Gilroy R."/>
            <person name="Ravi A."/>
            <person name="Getino M."/>
            <person name="Pursley I."/>
            <person name="Horton D.L."/>
            <person name="Alikhan N.F."/>
            <person name="Baker D."/>
            <person name="Gharbi K."/>
            <person name="Hall N."/>
            <person name="Watson M."/>
            <person name="Adriaenssens E.M."/>
            <person name="Foster-Nyarko E."/>
            <person name="Jarju S."/>
            <person name="Secka A."/>
            <person name="Antonio M."/>
            <person name="Oren A."/>
            <person name="Chaudhuri R.R."/>
            <person name="La Ragione R."/>
            <person name="Hildebrand F."/>
            <person name="Pallen M.J."/>
        </authorList>
    </citation>
    <scope>NUCLEOTIDE SEQUENCE</scope>
    <source>
        <strain evidence="7">6919</strain>
    </source>
</reference>
<evidence type="ECO:0000256" key="2">
    <source>
        <dbReference type="ARBA" id="ARBA00022630"/>
    </source>
</evidence>
<gene>
    <name evidence="7" type="ORF">IAB88_05045</name>
</gene>
<evidence type="ECO:0000256" key="3">
    <source>
        <dbReference type="ARBA" id="ARBA00022643"/>
    </source>
</evidence>
<keyword evidence="3 5" id="KW-0288">FMN</keyword>
<dbReference type="InterPro" id="IPR000415">
    <property type="entry name" value="Nitroreductase-like"/>
</dbReference>
<evidence type="ECO:0000259" key="6">
    <source>
        <dbReference type="Pfam" id="PF00881"/>
    </source>
</evidence>
<dbReference type="PANTHER" id="PTHR43425:SF2">
    <property type="entry name" value="OXYGEN-INSENSITIVE NADPH NITROREDUCTASE"/>
    <property type="match status" value="1"/>
</dbReference>
<accession>A0A9D9NK03</accession>
<sequence length="251" mass="28765">MDTEYFNLRRTVRKYLDKNIPAELLQSMLESAMRAPTTGNMQLYSTIVTTDKEIKRRLSPCHFNQPQVMSAPAVITFCADYNRFIKWCEASEAVPGYNNFQSFMTATLDATIFAQQFNTIAELNGLGCCYLGTTTYNAEEIAEVLNLPKMVIPIITITVGYPDGDATQVERLPIDGIIHHDTYNDYSENRIREIHREKESLDVNKGYVAENGKKTLAQVFTDVRYTKTDCETFSEKFYRFIAKQGYKFPTE</sequence>
<reference evidence="7" key="1">
    <citation type="submission" date="2020-10" db="EMBL/GenBank/DDBJ databases">
        <authorList>
            <person name="Gilroy R."/>
        </authorList>
    </citation>
    <scope>NUCLEOTIDE SEQUENCE</scope>
    <source>
        <strain evidence="7">6919</strain>
    </source>
</reference>
<comment type="caution">
    <text evidence="7">The sequence shown here is derived from an EMBL/GenBank/DDBJ whole genome shotgun (WGS) entry which is preliminary data.</text>
</comment>
<comment type="similarity">
    <text evidence="1 5">Belongs to the flavin oxidoreductase frp family.</text>
</comment>
<dbReference type="PANTHER" id="PTHR43425">
    <property type="entry name" value="OXYGEN-INSENSITIVE NADPH NITROREDUCTASE"/>
    <property type="match status" value="1"/>
</dbReference>
<evidence type="ECO:0000256" key="4">
    <source>
        <dbReference type="ARBA" id="ARBA00023002"/>
    </source>
</evidence>
<dbReference type="Gene3D" id="3.40.109.10">
    <property type="entry name" value="NADH Oxidase"/>
    <property type="match status" value="1"/>
</dbReference>
<dbReference type="EMBL" id="JADIMC010000058">
    <property type="protein sequence ID" value="MBO8476341.1"/>
    <property type="molecule type" value="Genomic_DNA"/>
</dbReference>
<evidence type="ECO:0000313" key="8">
    <source>
        <dbReference type="Proteomes" id="UP000823598"/>
    </source>
</evidence>
<evidence type="ECO:0000256" key="5">
    <source>
        <dbReference type="PIRNR" id="PIRNR005426"/>
    </source>
</evidence>
<dbReference type="GO" id="GO:0016491">
    <property type="term" value="F:oxidoreductase activity"/>
    <property type="evidence" value="ECO:0007669"/>
    <property type="project" value="UniProtKB-UniRule"/>
</dbReference>
<dbReference type="InterPro" id="IPR029479">
    <property type="entry name" value="Nitroreductase"/>
</dbReference>
<name>A0A9D9NK03_9BACT</name>
<keyword evidence="5" id="KW-0521">NADP</keyword>
<dbReference type="InterPro" id="IPR016446">
    <property type="entry name" value="Flavin_OxRdtase_Frp"/>
</dbReference>
<keyword evidence="4 5" id="KW-0560">Oxidoreductase</keyword>